<dbReference type="Pfam" id="PF00563">
    <property type="entry name" value="EAL"/>
    <property type="match status" value="1"/>
</dbReference>
<keyword evidence="1" id="KW-0472">Membrane</keyword>
<gene>
    <name evidence="4" type="ORF">GM658_02545</name>
</gene>
<feature type="transmembrane region" description="Helical" evidence="1">
    <location>
        <begin position="41"/>
        <end position="60"/>
    </location>
</feature>
<evidence type="ECO:0000313" key="5">
    <source>
        <dbReference type="Proteomes" id="UP000472320"/>
    </source>
</evidence>
<feature type="transmembrane region" description="Helical" evidence="1">
    <location>
        <begin position="116"/>
        <end position="134"/>
    </location>
</feature>
<dbReference type="Pfam" id="PF00990">
    <property type="entry name" value="GGDEF"/>
    <property type="match status" value="1"/>
</dbReference>
<dbReference type="Pfam" id="PF20969">
    <property type="entry name" value="MASE11"/>
    <property type="match status" value="1"/>
</dbReference>
<dbReference type="InterPro" id="IPR050706">
    <property type="entry name" value="Cyclic-di-GMP_PDE-like"/>
</dbReference>
<sequence length="626" mass="67489">MPAPDQITHWREMIFARLVQVVLILGLATAIPSVVQSVREGLWGVVAVDAVALAWLAALWRLQGVVAYPARAMQFLLIAFAVGVALMLQVGPVAHTYLLAVPCLAALLVGLKPAIWLLMAGAAAIVLTGFAPAPDPAAMGLSEDNLLRAAIVALNYLFIAGILTFSCGVLLRHLARSLSEGEQLAFYDPLTGLPNRRLLLDRLAGLLASSERQQVFSAVMFVDLDRFKTINDARGHATGDHLLRLAGQRLSELVRKSDTVARIGGDEFVVLLSHLGPELAAAGNAAQAVAEKIRITLAQEFDIGGQGYGCSASIGVTLLPKFGQSADDLLREADTAMYRAKAAGRNGIAFFEAAMQAEVERRLTLERELTQAIEQERLLTVYQPQFDCQGRLHGAELLMRWERDDGSMVAPSIFIPLAEDAGLIVPLGLWALKQACLAQQRMAALGLSLPLSVNVSPQQFRQADFVQQVRGVLQAHGVQPALLILEVTEGLLVEKLEETVARMNELATLGVRFSIDDFGTGYSSLAYLKRMPLYELKIDRSFIMDMPDDASDVVIVQTILAMAGQMGLRVVAEGVETQAQADFLAAHGCHALQGYLLGRPAPLPALLDLLAAQAALKPHNATRAPF</sequence>
<comment type="caution">
    <text evidence="4">The sequence shown here is derived from an EMBL/GenBank/DDBJ whole genome shotgun (WGS) entry which is preliminary data.</text>
</comment>
<keyword evidence="1" id="KW-0812">Transmembrane</keyword>
<dbReference type="GO" id="GO:0071111">
    <property type="term" value="F:cyclic-guanylate-specific phosphodiesterase activity"/>
    <property type="evidence" value="ECO:0007669"/>
    <property type="project" value="InterPro"/>
</dbReference>
<evidence type="ECO:0000313" key="4">
    <source>
        <dbReference type="EMBL" id="MTW09467.1"/>
    </source>
</evidence>
<dbReference type="InterPro" id="IPR043128">
    <property type="entry name" value="Rev_trsase/Diguanyl_cyclase"/>
</dbReference>
<feature type="domain" description="GGDEF" evidence="3">
    <location>
        <begin position="215"/>
        <end position="353"/>
    </location>
</feature>
<dbReference type="CDD" id="cd01948">
    <property type="entry name" value="EAL"/>
    <property type="match status" value="1"/>
</dbReference>
<evidence type="ECO:0000259" key="3">
    <source>
        <dbReference type="PROSITE" id="PS50887"/>
    </source>
</evidence>
<dbReference type="InterPro" id="IPR048437">
    <property type="entry name" value="MASE11"/>
</dbReference>
<dbReference type="AlphaFoldDB" id="A0A6L6QCE9"/>
<accession>A0A6L6QCE9</accession>
<feature type="domain" description="EAL" evidence="2">
    <location>
        <begin position="362"/>
        <end position="614"/>
    </location>
</feature>
<feature type="transmembrane region" description="Helical" evidence="1">
    <location>
        <begin position="146"/>
        <end position="171"/>
    </location>
</feature>
<dbReference type="InterPro" id="IPR029787">
    <property type="entry name" value="Nucleotide_cyclase"/>
</dbReference>
<evidence type="ECO:0000256" key="1">
    <source>
        <dbReference type="SAM" id="Phobius"/>
    </source>
</evidence>
<dbReference type="SMART" id="SM00267">
    <property type="entry name" value="GGDEF"/>
    <property type="match status" value="1"/>
</dbReference>
<dbReference type="InterPro" id="IPR000160">
    <property type="entry name" value="GGDEF_dom"/>
</dbReference>
<dbReference type="NCBIfam" id="TIGR00254">
    <property type="entry name" value="GGDEF"/>
    <property type="match status" value="1"/>
</dbReference>
<dbReference type="PANTHER" id="PTHR33121">
    <property type="entry name" value="CYCLIC DI-GMP PHOSPHODIESTERASE PDEF"/>
    <property type="match status" value="1"/>
</dbReference>
<dbReference type="OrthoDB" id="9813903at2"/>
<dbReference type="Proteomes" id="UP000472320">
    <property type="component" value="Unassembled WGS sequence"/>
</dbReference>
<dbReference type="InterPro" id="IPR001633">
    <property type="entry name" value="EAL_dom"/>
</dbReference>
<dbReference type="PANTHER" id="PTHR33121:SF70">
    <property type="entry name" value="SIGNALING PROTEIN YKOW"/>
    <property type="match status" value="1"/>
</dbReference>
<dbReference type="RefSeq" id="WP_155452460.1">
    <property type="nucleotide sequence ID" value="NZ_WNKX01000002.1"/>
</dbReference>
<reference evidence="4 5" key="1">
    <citation type="submission" date="2019-11" db="EMBL/GenBank/DDBJ databases">
        <title>Type strains purchased from KCTC, JCM and DSMZ.</title>
        <authorList>
            <person name="Lu H."/>
        </authorList>
    </citation>
    <scope>NUCLEOTIDE SEQUENCE [LARGE SCALE GENOMIC DNA]</scope>
    <source>
        <strain evidence="4 5">JCM 31587</strain>
    </source>
</reference>
<evidence type="ECO:0000259" key="2">
    <source>
        <dbReference type="PROSITE" id="PS50883"/>
    </source>
</evidence>
<organism evidence="4 5">
    <name type="scientific">Massilia eburnea</name>
    <dbReference type="NCBI Taxonomy" id="1776165"/>
    <lineage>
        <taxon>Bacteria</taxon>
        <taxon>Pseudomonadati</taxon>
        <taxon>Pseudomonadota</taxon>
        <taxon>Betaproteobacteria</taxon>
        <taxon>Burkholderiales</taxon>
        <taxon>Oxalobacteraceae</taxon>
        <taxon>Telluria group</taxon>
        <taxon>Massilia</taxon>
    </lineage>
</organism>
<dbReference type="FunFam" id="3.30.70.270:FF:000001">
    <property type="entry name" value="Diguanylate cyclase domain protein"/>
    <property type="match status" value="1"/>
</dbReference>
<protein>
    <submittedName>
        <fullName evidence="4">EAL domain-containing protein</fullName>
    </submittedName>
</protein>
<keyword evidence="5" id="KW-1185">Reference proteome</keyword>
<dbReference type="Gene3D" id="3.30.70.270">
    <property type="match status" value="1"/>
</dbReference>
<dbReference type="SUPFAM" id="SSF141868">
    <property type="entry name" value="EAL domain-like"/>
    <property type="match status" value="1"/>
</dbReference>
<keyword evidence="1" id="KW-1133">Transmembrane helix</keyword>
<proteinExistence type="predicted"/>
<dbReference type="SUPFAM" id="SSF55073">
    <property type="entry name" value="Nucleotide cyclase"/>
    <property type="match status" value="1"/>
</dbReference>
<feature type="transmembrane region" description="Helical" evidence="1">
    <location>
        <begin position="72"/>
        <end position="88"/>
    </location>
</feature>
<dbReference type="PROSITE" id="PS50883">
    <property type="entry name" value="EAL"/>
    <property type="match status" value="1"/>
</dbReference>
<dbReference type="EMBL" id="WNKX01000002">
    <property type="protein sequence ID" value="MTW09467.1"/>
    <property type="molecule type" value="Genomic_DNA"/>
</dbReference>
<dbReference type="Gene3D" id="3.20.20.450">
    <property type="entry name" value="EAL domain"/>
    <property type="match status" value="1"/>
</dbReference>
<dbReference type="PROSITE" id="PS50887">
    <property type="entry name" value="GGDEF"/>
    <property type="match status" value="1"/>
</dbReference>
<dbReference type="CDD" id="cd01949">
    <property type="entry name" value="GGDEF"/>
    <property type="match status" value="1"/>
</dbReference>
<name>A0A6L6QCE9_9BURK</name>
<dbReference type="InterPro" id="IPR035919">
    <property type="entry name" value="EAL_sf"/>
</dbReference>
<dbReference type="SMART" id="SM00052">
    <property type="entry name" value="EAL"/>
    <property type="match status" value="1"/>
</dbReference>
<feature type="transmembrane region" description="Helical" evidence="1">
    <location>
        <begin position="14"/>
        <end position="35"/>
    </location>
</feature>